<sequence>AMTGGFCGTLLTPMAANFNALPAALLEMKDELGVIKAQIPMALMLIIAHILLMYVLAF</sequence>
<comment type="caution">
    <text evidence="2">The sequence shown here is derived from an EMBL/GenBank/DDBJ whole genome shotgun (WGS) entry which is preliminary data.</text>
</comment>
<protein>
    <submittedName>
        <fullName evidence="2">DUF979 domain-containing protein</fullName>
    </submittedName>
</protein>
<dbReference type="InterPro" id="IPR009323">
    <property type="entry name" value="DUF979"/>
</dbReference>
<dbReference type="Pfam" id="PF06166">
    <property type="entry name" value="DUF979"/>
    <property type="match status" value="1"/>
</dbReference>
<feature type="non-terminal residue" evidence="2">
    <location>
        <position position="1"/>
    </location>
</feature>
<keyword evidence="1" id="KW-1133">Transmembrane helix</keyword>
<evidence type="ECO:0000256" key="1">
    <source>
        <dbReference type="SAM" id="Phobius"/>
    </source>
</evidence>
<accession>A0A3E0IM52</accession>
<feature type="transmembrane region" description="Helical" evidence="1">
    <location>
        <begin position="39"/>
        <end position="57"/>
    </location>
</feature>
<dbReference type="RefSeq" id="WP_116095073.1">
    <property type="nucleotide sequence ID" value="NZ_QKXQ01000533.1"/>
</dbReference>
<evidence type="ECO:0000313" key="3">
    <source>
        <dbReference type="Proteomes" id="UP000256562"/>
    </source>
</evidence>
<dbReference type="Proteomes" id="UP000256562">
    <property type="component" value="Unassembled WGS sequence"/>
</dbReference>
<organism evidence="2 3">
    <name type="scientific">Staphylococcus felis</name>
    <dbReference type="NCBI Taxonomy" id="46127"/>
    <lineage>
        <taxon>Bacteria</taxon>
        <taxon>Bacillati</taxon>
        <taxon>Bacillota</taxon>
        <taxon>Bacilli</taxon>
        <taxon>Bacillales</taxon>
        <taxon>Staphylococcaceae</taxon>
        <taxon>Staphylococcus</taxon>
    </lineage>
</organism>
<keyword evidence="1" id="KW-0812">Transmembrane</keyword>
<reference evidence="2 3" key="1">
    <citation type="journal article" date="2018" name="Vet. Microbiol.">
        <title>Characterisation of Staphylococcus felis isolated from cats using whole genome sequencing.</title>
        <authorList>
            <person name="Worthing K."/>
            <person name="Pang S."/>
            <person name="Trott D.J."/>
            <person name="Abraham S."/>
            <person name="Coombs G.W."/>
            <person name="Jordan D."/>
            <person name="McIntyre L."/>
            <person name="Davies M.R."/>
            <person name="Norris J."/>
        </authorList>
    </citation>
    <scope>NUCLEOTIDE SEQUENCE [LARGE SCALE GENOMIC DNA]</scope>
    <source>
        <strain evidence="2 3">F9</strain>
    </source>
</reference>
<gene>
    <name evidence="2" type="ORF">DOS83_11285</name>
</gene>
<proteinExistence type="predicted"/>
<dbReference type="AlphaFoldDB" id="A0A3E0IM52"/>
<name>A0A3E0IM52_9STAP</name>
<dbReference type="EMBL" id="QKXQ01000533">
    <property type="protein sequence ID" value="REH91571.1"/>
    <property type="molecule type" value="Genomic_DNA"/>
</dbReference>
<evidence type="ECO:0000313" key="2">
    <source>
        <dbReference type="EMBL" id="REH91571.1"/>
    </source>
</evidence>
<keyword evidence="1" id="KW-0472">Membrane</keyword>